<accession>A0A8C5RS82</accession>
<protein>
    <submittedName>
        <fullName evidence="1">Uncharacterized protein</fullName>
    </submittedName>
</protein>
<proteinExistence type="predicted"/>
<dbReference type="GeneTree" id="ENSGT00970000193558"/>
<organism evidence="1 2">
    <name type="scientific">Laticauda laticaudata</name>
    <name type="common">Blue-ringed sea krait</name>
    <name type="synonym">Blue-lipped sea krait</name>
    <dbReference type="NCBI Taxonomy" id="8630"/>
    <lineage>
        <taxon>Eukaryota</taxon>
        <taxon>Metazoa</taxon>
        <taxon>Chordata</taxon>
        <taxon>Craniata</taxon>
        <taxon>Vertebrata</taxon>
        <taxon>Euteleostomi</taxon>
        <taxon>Lepidosauria</taxon>
        <taxon>Squamata</taxon>
        <taxon>Bifurcata</taxon>
        <taxon>Unidentata</taxon>
        <taxon>Episquamata</taxon>
        <taxon>Toxicofera</taxon>
        <taxon>Serpentes</taxon>
        <taxon>Colubroidea</taxon>
        <taxon>Elapidae</taxon>
        <taxon>Laticaudinae</taxon>
        <taxon>Laticauda</taxon>
    </lineage>
</organism>
<sequence length="132" mass="13622">LLASPRVAPPLQPLELVEGGGRGLEEEPGGRLRLLGSGEQHRMAAQRHRLVLHLVPVHPGQDSRVAPVGPAEGDAVQQVGVPGPAALLGAGGGRAWWLLWRASGRGAPAPRSMEALQTHKPSLCWAGGAGGL</sequence>
<evidence type="ECO:0000313" key="1">
    <source>
        <dbReference type="Ensembl" id="ENSLLTP00000006593.1"/>
    </source>
</evidence>
<dbReference type="Ensembl" id="ENSLLTT00000006845.1">
    <property type="protein sequence ID" value="ENSLLTP00000006593.1"/>
    <property type="gene ID" value="ENSLLTG00000005026.1"/>
</dbReference>
<reference evidence="1" key="2">
    <citation type="submission" date="2025-09" db="UniProtKB">
        <authorList>
            <consortium name="Ensembl"/>
        </authorList>
    </citation>
    <scope>IDENTIFICATION</scope>
</reference>
<keyword evidence="2" id="KW-1185">Reference proteome</keyword>
<reference evidence="1" key="1">
    <citation type="submission" date="2025-08" db="UniProtKB">
        <authorList>
            <consortium name="Ensembl"/>
        </authorList>
    </citation>
    <scope>IDENTIFICATION</scope>
</reference>
<dbReference type="Proteomes" id="UP000694406">
    <property type="component" value="Unplaced"/>
</dbReference>
<name>A0A8C5RS82_LATLA</name>
<evidence type="ECO:0000313" key="2">
    <source>
        <dbReference type="Proteomes" id="UP000694406"/>
    </source>
</evidence>
<dbReference type="AlphaFoldDB" id="A0A8C5RS82"/>